<gene>
    <name evidence="1" type="ORF">A2806_02160</name>
</gene>
<protein>
    <submittedName>
        <fullName evidence="1">Uncharacterized protein</fullName>
    </submittedName>
</protein>
<reference evidence="1 2" key="1">
    <citation type="journal article" date="2016" name="Nat. Commun.">
        <title>Thousands of microbial genomes shed light on interconnected biogeochemical processes in an aquifer system.</title>
        <authorList>
            <person name="Anantharaman K."/>
            <person name="Brown C.T."/>
            <person name="Hug L.A."/>
            <person name="Sharon I."/>
            <person name="Castelle C.J."/>
            <person name="Probst A.J."/>
            <person name="Thomas B.C."/>
            <person name="Singh A."/>
            <person name="Wilkins M.J."/>
            <person name="Karaoz U."/>
            <person name="Brodie E.L."/>
            <person name="Williams K.H."/>
            <person name="Hubbard S.S."/>
            <person name="Banfield J.F."/>
        </authorList>
    </citation>
    <scope>NUCLEOTIDE SEQUENCE [LARGE SCALE GENOMIC DNA]</scope>
</reference>
<evidence type="ECO:0000313" key="2">
    <source>
        <dbReference type="Proteomes" id="UP000177629"/>
    </source>
</evidence>
<dbReference type="Proteomes" id="UP000177629">
    <property type="component" value="Unassembled WGS sequence"/>
</dbReference>
<name>A0A1G2PHR0_9BACT</name>
<comment type="caution">
    <text evidence="1">The sequence shown here is derived from an EMBL/GenBank/DDBJ whole genome shotgun (WGS) entry which is preliminary data.</text>
</comment>
<sequence length="82" mass="9597">MHVLEYFENRGDGENTITTLLAECVELDQDVYHTSLSLLRRARYFVMGEREGIAQKWSGFPKAMEQFEQKLEEKVLSLQGER</sequence>
<dbReference type="AlphaFoldDB" id="A0A1G2PHR0"/>
<evidence type="ECO:0000313" key="1">
    <source>
        <dbReference type="EMBL" id="OHA47827.1"/>
    </source>
</evidence>
<accession>A0A1G2PHR0</accession>
<dbReference type="EMBL" id="MHSS01000013">
    <property type="protein sequence ID" value="OHA47827.1"/>
    <property type="molecule type" value="Genomic_DNA"/>
</dbReference>
<organism evidence="1 2">
    <name type="scientific">Candidatus Terrybacteria bacterium RIFCSPHIGHO2_01_FULL_48_17</name>
    <dbReference type="NCBI Taxonomy" id="1802362"/>
    <lineage>
        <taxon>Bacteria</taxon>
        <taxon>Candidatus Terryibacteriota</taxon>
    </lineage>
</organism>
<proteinExistence type="predicted"/>